<feature type="domain" description="ABC transporter" evidence="6">
    <location>
        <begin position="328"/>
        <end position="568"/>
    </location>
</feature>
<dbReference type="GO" id="GO:0015421">
    <property type="term" value="F:ABC-type oligopeptide transporter activity"/>
    <property type="evidence" value="ECO:0007669"/>
    <property type="project" value="TreeGrafter"/>
</dbReference>
<dbReference type="GO" id="GO:0005524">
    <property type="term" value="F:ATP binding"/>
    <property type="evidence" value="ECO:0007669"/>
    <property type="project" value="UniProtKB-KW"/>
</dbReference>
<dbReference type="RefSeq" id="WP_104476485.1">
    <property type="nucleotide sequence ID" value="NZ_CP154825.1"/>
</dbReference>
<proteinExistence type="predicted"/>
<keyword evidence="2 5" id="KW-0812">Transmembrane</keyword>
<dbReference type="InterPro" id="IPR036640">
    <property type="entry name" value="ABC1_TM_sf"/>
</dbReference>
<feature type="domain" description="ABC transmembrane type-1" evidence="7">
    <location>
        <begin position="23"/>
        <end position="303"/>
    </location>
</feature>
<accession>A0A2S6H1J6</accession>
<evidence type="ECO:0000256" key="5">
    <source>
        <dbReference type="SAM" id="Phobius"/>
    </source>
</evidence>
<dbReference type="Gene3D" id="1.20.1560.10">
    <property type="entry name" value="ABC transporter type 1, transmembrane domain"/>
    <property type="match status" value="1"/>
</dbReference>
<dbReference type="Proteomes" id="UP000239203">
    <property type="component" value="Unassembled WGS sequence"/>
</dbReference>
<feature type="transmembrane region" description="Helical" evidence="5">
    <location>
        <begin position="243"/>
        <end position="268"/>
    </location>
</feature>
<dbReference type="Pfam" id="PF00005">
    <property type="entry name" value="ABC_tran"/>
    <property type="match status" value="1"/>
</dbReference>
<evidence type="ECO:0000256" key="3">
    <source>
        <dbReference type="ARBA" id="ARBA00022989"/>
    </source>
</evidence>
<dbReference type="AlphaFoldDB" id="A0A2S6H1J6"/>
<dbReference type="PANTHER" id="PTHR43394">
    <property type="entry name" value="ATP-DEPENDENT PERMEASE MDL1, MITOCHONDRIAL"/>
    <property type="match status" value="1"/>
</dbReference>
<keyword evidence="3 5" id="KW-1133">Transmembrane helix</keyword>
<dbReference type="Gene3D" id="3.40.50.300">
    <property type="entry name" value="P-loop containing nucleotide triphosphate hydrolases"/>
    <property type="match status" value="1"/>
</dbReference>
<dbReference type="InterPro" id="IPR027417">
    <property type="entry name" value="P-loop_NTPase"/>
</dbReference>
<dbReference type="InterPro" id="IPR039421">
    <property type="entry name" value="Type_1_exporter"/>
</dbReference>
<dbReference type="GO" id="GO:0016887">
    <property type="term" value="F:ATP hydrolysis activity"/>
    <property type="evidence" value="ECO:0007669"/>
    <property type="project" value="InterPro"/>
</dbReference>
<name>A0A2S6H1J6_9PSEU</name>
<evidence type="ECO:0000259" key="6">
    <source>
        <dbReference type="PROSITE" id="PS50893"/>
    </source>
</evidence>
<dbReference type="GO" id="GO:0005886">
    <property type="term" value="C:plasma membrane"/>
    <property type="evidence" value="ECO:0007669"/>
    <property type="project" value="UniProtKB-SubCell"/>
</dbReference>
<evidence type="ECO:0000256" key="2">
    <source>
        <dbReference type="ARBA" id="ARBA00022692"/>
    </source>
</evidence>
<dbReference type="CDD" id="cd07346">
    <property type="entry name" value="ABC_6TM_exporters"/>
    <property type="match status" value="1"/>
</dbReference>
<dbReference type="SUPFAM" id="SSF52540">
    <property type="entry name" value="P-loop containing nucleoside triphosphate hydrolases"/>
    <property type="match status" value="1"/>
</dbReference>
<keyword evidence="8" id="KW-0067">ATP-binding</keyword>
<sequence length="568" mass="58909">MSGAMGARGVLVRAVRRHLSRLVAGALLLSVHQAAEVAVPVAIGLVIDRAVATGDRTALAWSVVALAALFAVLFFAWQFGARQTLVALERETHLLRVAVAARVLDPRGHRTGLRTGELLSIAAFDAQRTGVVLRAFVVAVGSVVALVSAAVILLTIDLWLGIGVLVGVPGLAFATQAIAPLMTRRSGAQQEAAGRTAALATDLVGGLRVLRGIGAQHAAAARYRRSSETALAASLRAAGTSGLYEGVTTAAGGLFLAAVAGFAGWFALTGRLTVGELITVVGLAQFIAEPLRALGWCGGQVASARASAARLAEVFDADPDAAGGTRDVDTADGITVALKGVSYRTLQDVDLDLRPGELVGVLASDPRDADALVAVLAGRAAERTGDLLIGDVPDGELHLDARRRAVLVEQHDTALFAGTLRGNLTAGVHNGQLADPEEEVLRAVEAAAARDVVDAHPSGLDHPVTDRGRSLSGGQRQRIGLARALLSAAPVLVLHEPTTAVDAVTEERIAERLSGRRTGLTTLIVTSSPALLARADRVVVIEGGRVTRTGTHDELRAADETYRQVVTR</sequence>
<dbReference type="PROSITE" id="PS00211">
    <property type="entry name" value="ABC_TRANSPORTER_1"/>
    <property type="match status" value="1"/>
</dbReference>
<evidence type="ECO:0000259" key="7">
    <source>
        <dbReference type="PROSITE" id="PS50929"/>
    </source>
</evidence>
<organism evidence="8 9">
    <name type="scientific">Actinokineospora auranticolor</name>
    <dbReference type="NCBI Taxonomy" id="155976"/>
    <lineage>
        <taxon>Bacteria</taxon>
        <taxon>Bacillati</taxon>
        <taxon>Actinomycetota</taxon>
        <taxon>Actinomycetes</taxon>
        <taxon>Pseudonocardiales</taxon>
        <taxon>Pseudonocardiaceae</taxon>
        <taxon>Actinokineospora</taxon>
    </lineage>
</organism>
<dbReference type="PANTHER" id="PTHR43394:SF1">
    <property type="entry name" value="ATP-BINDING CASSETTE SUB-FAMILY B MEMBER 10, MITOCHONDRIAL"/>
    <property type="match status" value="1"/>
</dbReference>
<dbReference type="InterPro" id="IPR011527">
    <property type="entry name" value="ABC1_TM_dom"/>
</dbReference>
<dbReference type="SUPFAM" id="SSF90123">
    <property type="entry name" value="ABC transporter transmembrane region"/>
    <property type="match status" value="1"/>
</dbReference>
<keyword evidence="8" id="KW-0547">Nucleotide-binding</keyword>
<comment type="caution">
    <text evidence="8">The sequence shown here is derived from an EMBL/GenBank/DDBJ whole genome shotgun (WGS) entry which is preliminary data.</text>
</comment>
<feature type="transmembrane region" description="Helical" evidence="5">
    <location>
        <begin position="131"/>
        <end position="152"/>
    </location>
</feature>
<evidence type="ECO:0000313" key="9">
    <source>
        <dbReference type="Proteomes" id="UP000239203"/>
    </source>
</evidence>
<evidence type="ECO:0000256" key="1">
    <source>
        <dbReference type="ARBA" id="ARBA00004651"/>
    </source>
</evidence>
<comment type="subcellular location">
    <subcellularLocation>
        <location evidence="1">Cell membrane</location>
        <topology evidence="1">Multi-pass membrane protein</topology>
    </subcellularLocation>
</comment>
<reference evidence="8 9" key="1">
    <citation type="submission" date="2018-02" db="EMBL/GenBank/DDBJ databases">
        <title>Genomic Encyclopedia of Archaeal and Bacterial Type Strains, Phase II (KMG-II): from individual species to whole genera.</title>
        <authorList>
            <person name="Goeker M."/>
        </authorList>
    </citation>
    <scope>NUCLEOTIDE SEQUENCE [LARGE SCALE GENOMIC DNA]</scope>
    <source>
        <strain evidence="8 9">YU 961-1</strain>
    </source>
</reference>
<keyword evidence="9" id="KW-1185">Reference proteome</keyword>
<dbReference type="PROSITE" id="PS50893">
    <property type="entry name" value="ABC_TRANSPORTER_2"/>
    <property type="match status" value="1"/>
</dbReference>
<dbReference type="PROSITE" id="PS50929">
    <property type="entry name" value="ABC_TM1F"/>
    <property type="match status" value="1"/>
</dbReference>
<feature type="transmembrane region" description="Helical" evidence="5">
    <location>
        <begin position="58"/>
        <end position="77"/>
    </location>
</feature>
<dbReference type="InterPro" id="IPR017871">
    <property type="entry name" value="ABC_transporter-like_CS"/>
</dbReference>
<feature type="transmembrane region" description="Helical" evidence="5">
    <location>
        <begin position="158"/>
        <end position="179"/>
    </location>
</feature>
<dbReference type="Pfam" id="PF00664">
    <property type="entry name" value="ABC_membrane"/>
    <property type="match status" value="1"/>
</dbReference>
<dbReference type="OrthoDB" id="4966664at2"/>
<evidence type="ECO:0000313" key="8">
    <source>
        <dbReference type="EMBL" id="PPK71355.1"/>
    </source>
</evidence>
<dbReference type="EMBL" id="PTIX01000001">
    <property type="protein sequence ID" value="PPK71355.1"/>
    <property type="molecule type" value="Genomic_DNA"/>
</dbReference>
<evidence type="ECO:0000256" key="4">
    <source>
        <dbReference type="ARBA" id="ARBA00023136"/>
    </source>
</evidence>
<dbReference type="InterPro" id="IPR003439">
    <property type="entry name" value="ABC_transporter-like_ATP-bd"/>
</dbReference>
<protein>
    <submittedName>
        <fullName evidence="8">Putative ABC transport system ATP-binding protein</fullName>
    </submittedName>
</protein>
<keyword evidence="4 5" id="KW-0472">Membrane</keyword>
<gene>
    <name evidence="8" type="ORF">CLV40_101545</name>
</gene>